<dbReference type="Gene3D" id="3.40.50.300">
    <property type="entry name" value="P-loop containing nucleotide triphosphate hydrolases"/>
    <property type="match status" value="1"/>
</dbReference>
<reference evidence="6 7" key="1">
    <citation type="submission" date="2018-04" db="EMBL/GenBank/DDBJ databases">
        <title>WGS assembly of Panicum hallii var. hallii HAL2.</title>
        <authorList>
            <person name="Lovell J."/>
            <person name="Jenkins J."/>
            <person name="Lowry D."/>
            <person name="Mamidi S."/>
            <person name="Sreedasyam A."/>
            <person name="Weng X."/>
            <person name="Barry K."/>
            <person name="Bonette J."/>
            <person name="Campitelli B."/>
            <person name="Daum C."/>
            <person name="Gordon S."/>
            <person name="Gould B."/>
            <person name="Lipzen A."/>
            <person name="MacQueen A."/>
            <person name="Palacio-Mejia J."/>
            <person name="Plott C."/>
            <person name="Shakirov E."/>
            <person name="Shu S."/>
            <person name="Yoshinaga Y."/>
            <person name="Zane M."/>
            <person name="Rokhsar D."/>
            <person name="Grimwood J."/>
            <person name="Schmutz J."/>
            <person name="Juenger T."/>
        </authorList>
    </citation>
    <scope>NUCLEOTIDE SEQUENCE [LARGE SCALE GENOMIC DNA]</scope>
    <source>
        <strain evidence="7">cv. HAL2</strain>
    </source>
</reference>
<dbReference type="Gramene" id="PUZ72817">
    <property type="protein sequence ID" value="PUZ72817"/>
    <property type="gene ID" value="GQ55_2G426000"/>
</dbReference>
<name>A0A2T7EYB1_9POAL</name>
<evidence type="ECO:0000256" key="4">
    <source>
        <dbReference type="SAM" id="MobiDB-lite"/>
    </source>
</evidence>
<dbReference type="Proteomes" id="UP000244336">
    <property type="component" value="Chromosome 2"/>
</dbReference>
<protein>
    <recommendedName>
        <fullName evidence="3">Sulfotransferase</fullName>
        <ecNumber evidence="3">2.8.2.-</ecNumber>
    </recommendedName>
</protein>
<keyword evidence="7" id="KW-1185">Reference proteome</keyword>
<organism evidence="6 7">
    <name type="scientific">Panicum hallii var. hallii</name>
    <dbReference type="NCBI Taxonomy" id="1504633"/>
    <lineage>
        <taxon>Eukaryota</taxon>
        <taxon>Viridiplantae</taxon>
        <taxon>Streptophyta</taxon>
        <taxon>Embryophyta</taxon>
        <taxon>Tracheophyta</taxon>
        <taxon>Spermatophyta</taxon>
        <taxon>Magnoliopsida</taxon>
        <taxon>Liliopsida</taxon>
        <taxon>Poales</taxon>
        <taxon>Poaceae</taxon>
        <taxon>PACMAD clade</taxon>
        <taxon>Panicoideae</taxon>
        <taxon>Panicodae</taxon>
        <taxon>Paniceae</taxon>
        <taxon>Panicinae</taxon>
        <taxon>Panicum</taxon>
        <taxon>Panicum sect. Panicum</taxon>
    </lineage>
</organism>
<dbReference type="EC" id="2.8.2.-" evidence="3"/>
<dbReference type="GO" id="GO:0008146">
    <property type="term" value="F:sulfotransferase activity"/>
    <property type="evidence" value="ECO:0007669"/>
    <property type="project" value="InterPro"/>
</dbReference>
<evidence type="ECO:0000313" key="7">
    <source>
        <dbReference type="Proteomes" id="UP000244336"/>
    </source>
</evidence>
<feature type="domain" description="Sulfotransferase" evidence="5">
    <location>
        <begin position="83"/>
        <end position="341"/>
    </location>
</feature>
<dbReference type="PANTHER" id="PTHR11783">
    <property type="entry name" value="SULFOTRANSFERASE SULT"/>
    <property type="match status" value="1"/>
</dbReference>
<keyword evidence="2 3" id="KW-0808">Transferase</keyword>
<evidence type="ECO:0000256" key="1">
    <source>
        <dbReference type="ARBA" id="ARBA00005771"/>
    </source>
</evidence>
<evidence type="ECO:0000256" key="3">
    <source>
        <dbReference type="RuleBase" id="RU361155"/>
    </source>
</evidence>
<evidence type="ECO:0000259" key="5">
    <source>
        <dbReference type="Pfam" id="PF00685"/>
    </source>
</evidence>
<dbReference type="SUPFAM" id="SSF52540">
    <property type="entry name" value="P-loop containing nucleoside triphosphate hydrolases"/>
    <property type="match status" value="1"/>
</dbReference>
<accession>A0A2T7EYB1</accession>
<dbReference type="Pfam" id="PF00685">
    <property type="entry name" value="Sulfotransfer_1"/>
    <property type="match status" value="1"/>
</dbReference>
<dbReference type="STRING" id="1504633.A0A2T7EYB1"/>
<dbReference type="InterPro" id="IPR027417">
    <property type="entry name" value="P-loop_NTPase"/>
</dbReference>
<dbReference type="InterPro" id="IPR000863">
    <property type="entry name" value="Sulfotransferase_dom"/>
</dbReference>
<dbReference type="OrthoDB" id="205623at2759"/>
<evidence type="ECO:0000256" key="2">
    <source>
        <dbReference type="ARBA" id="ARBA00022679"/>
    </source>
</evidence>
<gene>
    <name evidence="6" type="ORF">GQ55_2G426000</name>
</gene>
<evidence type="ECO:0000313" key="6">
    <source>
        <dbReference type="EMBL" id="PUZ72817.1"/>
    </source>
</evidence>
<dbReference type="EMBL" id="CM009750">
    <property type="protein sequence ID" value="PUZ72817.1"/>
    <property type="molecule type" value="Genomic_DNA"/>
</dbReference>
<dbReference type="AlphaFoldDB" id="A0A2T7EYB1"/>
<feature type="region of interest" description="Disordered" evidence="4">
    <location>
        <begin position="1"/>
        <end position="39"/>
    </location>
</feature>
<sequence length="345" mass="37253">MATANAPSVVGPVPFADVCGARPDPGPLPKEPDDDDDASAATAAALPGDARRRLRWYQGTWVARVCVPGVVAIRQGSFAPRRGDVVLASPHKCGTTWLKALAFATMARGAYPPAGAGHPLLRLNPHDCVPFMEMLFADGSAGSRKMGALPSPRLMATHMHHAILPASISNNPDCKIVYICRNPKDMLVSLWHFTRRVQPDLAFSDVFEHACEGVSFSGPIWDHVLGYWNASKESPETVLFLRYEEILLDPAGNVRRLARFVGQPLSPAEEAAGVAEDIARLCSFEALRGLEVNTAAGSGSLLFPNGAYFRRGQAGDWANHMTPEMARRLDAVMEEKLRGSGLSFA</sequence>
<comment type="similarity">
    <text evidence="1 3">Belongs to the sulfotransferase 1 family.</text>
</comment>
<proteinExistence type="inferred from homology"/>